<name>A0A246FLI5_9BACT</name>
<evidence type="ECO:0008006" key="3">
    <source>
        <dbReference type="Google" id="ProtNLM"/>
    </source>
</evidence>
<sequence>MPVGRLLVAGEAAFKPTSDSKTNSSTIKNRDYHRQVGLGLGTFWLLGRNQTGYLAAIGGIGLAATQVYDPSVDIAVLLLPFPPLGTPKQGNLYQAHYRRYYGQLYWAAQQKRSSYGFSVRGTLVDYYKLHRDQLPLVTSNRFFLEPTCFLRYGRGPIQGQVTLGISVSPGADSSSPYRNNLTPVSTLIGIGVVVRPSMLFQRSTETSVL</sequence>
<protein>
    <recommendedName>
        <fullName evidence="3">Outer membrane protein beta-barrel domain-containing protein</fullName>
    </recommendedName>
</protein>
<dbReference type="EMBL" id="NIRR01000010">
    <property type="protein sequence ID" value="OWP63583.1"/>
    <property type="molecule type" value="Genomic_DNA"/>
</dbReference>
<comment type="caution">
    <text evidence="1">The sequence shown here is derived from an EMBL/GenBank/DDBJ whole genome shotgun (WGS) entry which is preliminary data.</text>
</comment>
<evidence type="ECO:0000313" key="1">
    <source>
        <dbReference type="EMBL" id="OWP63583.1"/>
    </source>
</evidence>
<dbReference type="AlphaFoldDB" id="A0A246FLI5"/>
<dbReference type="Proteomes" id="UP000197277">
    <property type="component" value="Unassembled WGS sequence"/>
</dbReference>
<reference evidence="1 2" key="1">
    <citation type="submission" date="2017-06" db="EMBL/GenBank/DDBJ databases">
        <title>Hymenobacter amundsenii sp. nov. isolated from regoliths in Antarctica.</title>
        <authorList>
            <person name="Sedlacek I."/>
            <person name="Kralova S."/>
            <person name="Pantucek R."/>
            <person name="Svec P."/>
            <person name="Holochova P."/>
            <person name="Stankova E."/>
            <person name="Vrbovska V."/>
            <person name="Busse H.-J."/>
        </authorList>
    </citation>
    <scope>NUCLEOTIDE SEQUENCE [LARGE SCALE GENOMIC DNA]</scope>
    <source>
        <strain evidence="1 2">CCM 8682</strain>
    </source>
</reference>
<accession>A0A246FLI5</accession>
<gene>
    <name evidence="1" type="ORF">CDA63_08355</name>
</gene>
<keyword evidence="2" id="KW-1185">Reference proteome</keyword>
<proteinExistence type="predicted"/>
<organism evidence="1 2">
    <name type="scientific">Hymenobacter amundsenii</name>
    <dbReference type="NCBI Taxonomy" id="2006685"/>
    <lineage>
        <taxon>Bacteria</taxon>
        <taxon>Pseudomonadati</taxon>
        <taxon>Bacteroidota</taxon>
        <taxon>Cytophagia</taxon>
        <taxon>Cytophagales</taxon>
        <taxon>Hymenobacteraceae</taxon>
        <taxon>Hymenobacter</taxon>
    </lineage>
</organism>
<evidence type="ECO:0000313" key="2">
    <source>
        <dbReference type="Proteomes" id="UP000197277"/>
    </source>
</evidence>